<dbReference type="RefSeq" id="WP_112706826.1">
    <property type="nucleotide sequence ID" value="NZ_QMEU01000003.1"/>
</dbReference>
<dbReference type="AlphaFoldDB" id="A0A329KYA5"/>
<dbReference type="EMBL" id="QMEU01000003">
    <property type="protein sequence ID" value="RAU99959.1"/>
    <property type="molecule type" value="Genomic_DNA"/>
</dbReference>
<evidence type="ECO:0000256" key="1">
    <source>
        <dbReference type="SAM" id="MobiDB-lite"/>
    </source>
</evidence>
<name>A0A329KYA5_9MYCO</name>
<dbReference type="Proteomes" id="UP000250347">
    <property type="component" value="Unassembled WGS sequence"/>
</dbReference>
<protein>
    <recommendedName>
        <fullName evidence="4">Membrane protein ArfC</fullName>
    </recommendedName>
</protein>
<feature type="region of interest" description="Disordered" evidence="1">
    <location>
        <begin position="54"/>
        <end position="106"/>
    </location>
</feature>
<gene>
    <name evidence="2" type="ORF">DQP58_01945</name>
</gene>
<feature type="compositionally biased region" description="Basic and acidic residues" evidence="1">
    <location>
        <begin position="149"/>
        <end position="159"/>
    </location>
</feature>
<organism evidence="2 3">
    <name type="scientific">Mycobacterium colombiense</name>
    <dbReference type="NCBI Taxonomy" id="339268"/>
    <lineage>
        <taxon>Bacteria</taxon>
        <taxon>Bacillati</taxon>
        <taxon>Actinomycetota</taxon>
        <taxon>Actinomycetes</taxon>
        <taxon>Mycobacteriales</taxon>
        <taxon>Mycobacteriaceae</taxon>
        <taxon>Mycobacterium</taxon>
        <taxon>Mycobacterium avium complex (MAC)</taxon>
    </lineage>
</organism>
<feature type="compositionally biased region" description="Low complexity" evidence="1">
    <location>
        <begin position="88"/>
        <end position="98"/>
    </location>
</feature>
<proteinExistence type="predicted"/>
<evidence type="ECO:0000313" key="2">
    <source>
        <dbReference type="EMBL" id="RAU99959.1"/>
    </source>
</evidence>
<feature type="region of interest" description="Disordered" evidence="1">
    <location>
        <begin position="136"/>
        <end position="159"/>
    </location>
</feature>
<sequence length="159" mass="17381">MTHVNWWLFGLSFALGLALTLTLMMAPAKSQAPVGKSRDERAVREPDTIQIPVTEKRTTTIPAAEQRTTKIPVAKESPTTKMAVTPRAPYGPGSADAGPDGGGPAGFLIKARMAERLYRTPDDPSYDSTTAQVWFRDEKSAQQAGFTPWRDHGDNPVER</sequence>
<reference evidence="2 3" key="1">
    <citation type="submission" date="2018-06" db="EMBL/GenBank/DDBJ databases">
        <title>NTM in soil in Japan.</title>
        <authorList>
            <person name="Ohya K."/>
        </authorList>
    </citation>
    <scope>NUCLEOTIDE SEQUENCE [LARGE SCALE GENOMIC DNA]</scope>
    <source>
        <strain evidence="2 3">GF76</strain>
    </source>
</reference>
<comment type="caution">
    <text evidence="2">The sequence shown here is derived from an EMBL/GenBank/DDBJ whole genome shotgun (WGS) entry which is preliminary data.</text>
</comment>
<evidence type="ECO:0000313" key="3">
    <source>
        <dbReference type="Proteomes" id="UP000250347"/>
    </source>
</evidence>
<evidence type="ECO:0008006" key="4">
    <source>
        <dbReference type="Google" id="ProtNLM"/>
    </source>
</evidence>
<accession>A0A329KYA5</accession>